<protein>
    <recommendedName>
        <fullName evidence="2">ARB-07466-like C-terminal domain-containing protein</fullName>
    </recommendedName>
</protein>
<proteinExistence type="predicted"/>
<reference evidence="3" key="2">
    <citation type="submission" date="2023-06" db="EMBL/GenBank/DDBJ databases">
        <authorList>
            <consortium name="Lawrence Berkeley National Laboratory"/>
            <person name="Haridas S."/>
            <person name="Hensen N."/>
            <person name="Bonometti L."/>
            <person name="Westerberg I."/>
            <person name="Brannstrom I.O."/>
            <person name="Guillou S."/>
            <person name="Cros-Aarteil S."/>
            <person name="Calhoun S."/>
            <person name="Kuo A."/>
            <person name="Mondo S."/>
            <person name="Pangilinan J."/>
            <person name="Riley R."/>
            <person name="Labutti K."/>
            <person name="Andreopoulos B."/>
            <person name="Lipzen A."/>
            <person name="Chen C."/>
            <person name="Yanf M."/>
            <person name="Daum C."/>
            <person name="Ng V."/>
            <person name="Clum A."/>
            <person name="Steindorff A."/>
            <person name="Ohm R."/>
            <person name="Martin F."/>
            <person name="Silar P."/>
            <person name="Natvig D."/>
            <person name="Lalanne C."/>
            <person name="Gautier V."/>
            <person name="Ament-Velasquez S.L."/>
            <person name="Kruys A."/>
            <person name="Hutchinson M.I."/>
            <person name="Powell A.J."/>
            <person name="Barry K."/>
            <person name="Miller A.N."/>
            <person name="Grigoriev I.V."/>
            <person name="Debuchy R."/>
            <person name="Gladieux P."/>
            <person name="Thoren M.H."/>
            <person name="Johannesson H."/>
        </authorList>
    </citation>
    <scope>NUCLEOTIDE SEQUENCE</scope>
    <source>
        <strain evidence="3">CBS 560.94</strain>
    </source>
</reference>
<evidence type="ECO:0000313" key="4">
    <source>
        <dbReference type="Proteomes" id="UP001278500"/>
    </source>
</evidence>
<gene>
    <name evidence="3" type="ORF">B0H65DRAFT_532091</name>
</gene>
<sequence>MRTQSLLSLLAASVAMAAVNEPCIGSGGAAGKQPQLCPLPGVCISSVDCSSAGGTSISGACPADAADIKCCTKSSCTAYTSGNCRWQSDCAGSSASGYRPGPSQMKCCSSTATGFGGYSTPTYPAVGSCQQVSVTGAQKAVAAFPGMVRQIYYIRDCEAGATSDHCTGKAIDFMCSDAGGVLTISGREIAQWVMNNRSTLNLKYVIWGQIWNPSIDSVKSWTSWRTMEDRGSITQNHWDHVHVSFN</sequence>
<organism evidence="3 4">
    <name type="scientific">Neurospora tetraspora</name>
    <dbReference type="NCBI Taxonomy" id="94610"/>
    <lineage>
        <taxon>Eukaryota</taxon>
        <taxon>Fungi</taxon>
        <taxon>Dikarya</taxon>
        <taxon>Ascomycota</taxon>
        <taxon>Pezizomycotina</taxon>
        <taxon>Sordariomycetes</taxon>
        <taxon>Sordariomycetidae</taxon>
        <taxon>Sordariales</taxon>
        <taxon>Sordariaceae</taxon>
        <taxon>Neurospora</taxon>
    </lineage>
</organism>
<reference evidence="3" key="1">
    <citation type="journal article" date="2023" name="Mol. Phylogenet. Evol.">
        <title>Genome-scale phylogeny and comparative genomics of the fungal order Sordariales.</title>
        <authorList>
            <person name="Hensen N."/>
            <person name="Bonometti L."/>
            <person name="Westerberg I."/>
            <person name="Brannstrom I.O."/>
            <person name="Guillou S."/>
            <person name="Cros-Aarteil S."/>
            <person name="Calhoun S."/>
            <person name="Haridas S."/>
            <person name="Kuo A."/>
            <person name="Mondo S."/>
            <person name="Pangilinan J."/>
            <person name="Riley R."/>
            <person name="LaButti K."/>
            <person name="Andreopoulos B."/>
            <person name="Lipzen A."/>
            <person name="Chen C."/>
            <person name="Yan M."/>
            <person name="Daum C."/>
            <person name="Ng V."/>
            <person name="Clum A."/>
            <person name="Steindorff A."/>
            <person name="Ohm R.A."/>
            <person name="Martin F."/>
            <person name="Silar P."/>
            <person name="Natvig D.O."/>
            <person name="Lalanne C."/>
            <person name="Gautier V."/>
            <person name="Ament-Velasquez S.L."/>
            <person name="Kruys A."/>
            <person name="Hutchinson M.I."/>
            <person name="Powell A.J."/>
            <person name="Barry K."/>
            <person name="Miller A.N."/>
            <person name="Grigoriev I.V."/>
            <person name="Debuchy R."/>
            <person name="Gladieux P."/>
            <person name="Hiltunen Thoren M."/>
            <person name="Johannesson H."/>
        </authorList>
    </citation>
    <scope>NUCLEOTIDE SEQUENCE</scope>
    <source>
        <strain evidence="3">CBS 560.94</strain>
    </source>
</reference>
<dbReference type="InterPro" id="IPR058593">
    <property type="entry name" value="ARB_07466-like_C"/>
</dbReference>
<dbReference type="Proteomes" id="UP001278500">
    <property type="component" value="Unassembled WGS sequence"/>
</dbReference>
<dbReference type="RefSeq" id="XP_062677301.1">
    <property type="nucleotide sequence ID" value="XM_062828955.1"/>
</dbReference>
<feature type="signal peptide" evidence="1">
    <location>
        <begin position="1"/>
        <end position="17"/>
    </location>
</feature>
<keyword evidence="4" id="KW-1185">Reference proteome</keyword>
<name>A0AAE0MMR9_9PEZI</name>
<accession>A0AAE0MMR9</accession>
<evidence type="ECO:0000259" key="2">
    <source>
        <dbReference type="Pfam" id="PF26571"/>
    </source>
</evidence>
<keyword evidence="1" id="KW-0732">Signal</keyword>
<dbReference type="AlphaFoldDB" id="A0AAE0MMR9"/>
<evidence type="ECO:0000313" key="3">
    <source>
        <dbReference type="EMBL" id="KAK3337850.1"/>
    </source>
</evidence>
<dbReference type="Pfam" id="PF26571">
    <property type="entry name" value="VldE"/>
    <property type="match status" value="1"/>
</dbReference>
<feature type="domain" description="ARB-07466-like C-terminal" evidence="2">
    <location>
        <begin position="127"/>
        <end position="238"/>
    </location>
</feature>
<feature type="chain" id="PRO_5042033776" description="ARB-07466-like C-terminal domain-containing protein" evidence="1">
    <location>
        <begin position="18"/>
        <end position="246"/>
    </location>
</feature>
<comment type="caution">
    <text evidence="3">The sequence shown here is derived from an EMBL/GenBank/DDBJ whole genome shotgun (WGS) entry which is preliminary data.</text>
</comment>
<dbReference type="EMBL" id="JAUEPP010000008">
    <property type="protein sequence ID" value="KAK3337850.1"/>
    <property type="molecule type" value="Genomic_DNA"/>
</dbReference>
<evidence type="ECO:0000256" key="1">
    <source>
        <dbReference type="SAM" id="SignalP"/>
    </source>
</evidence>
<dbReference type="GeneID" id="87866109"/>